<dbReference type="AlphaFoldDB" id="A0A084W8H5"/>
<dbReference type="VEuPathDB" id="VectorBase:ASIC014511"/>
<gene>
    <name evidence="1" type="ORF">ZHAS_00014511</name>
</gene>
<dbReference type="EnsemblMetazoa" id="ASIC014511-RA">
    <property type="protein sequence ID" value="ASIC014511-PA"/>
    <property type="gene ID" value="ASIC014511"/>
</dbReference>
<reference evidence="1 3" key="1">
    <citation type="journal article" date="2014" name="BMC Genomics">
        <title>Genome sequence of Anopheles sinensis provides insight into genetics basis of mosquito competence for malaria parasites.</title>
        <authorList>
            <person name="Zhou D."/>
            <person name="Zhang D."/>
            <person name="Ding G."/>
            <person name="Shi L."/>
            <person name="Hou Q."/>
            <person name="Ye Y."/>
            <person name="Xu Y."/>
            <person name="Zhou H."/>
            <person name="Xiong C."/>
            <person name="Li S."/>
            <person name="Yu J."/>
            <person name="Hong S."/>
            <person name="Yu X."/>
            <person name="Zou P."/>
            <person name="Chen C."/>
            <person name="Chang X."/>
            <person name="Wang W."/>
            <person name="Lv Y."/>
            <person name="Sun Y."/>
            <person name="Ma L."/>
            <person name="Shen B."/>
            <person name="Zhu C."/>
        </authorList>
    </citation>
    <scope>NUCLEOTIDE SEQUENCE [LARGE SCALE GENOMIC DNA]</scope>
</reference>
<organism evidence="1">
    <name type="scientific">Anopheles sinensis</name>
    <name type="common">Mosquito</name>
    <dbReference type="NCBI Taxonomy" id="74873"/>
    <lineage>
        <taxon>Eukaryota</taxon>
        <taxon>Metazoa</taxon>
        <taxon>Ecdysozoa</taxon>
        <taxon>Arthropoda</taxon>
        <taxon>Hexapoda</taxon>
        <taxon>Insecta</taxon>
        <taxon>Pterygota</taxon>
        <taxon>Neoptera</taxon>
        <taxon>Endopterygota</taxon>
        <taxon>Diptera</taxon>
        <taxon>Nematocera</taxon>
        <taxon>Culicoidea</taxon>
        <taxon>Culicidae</taxon>
        <taxon>Anophelinae</taxon>
        <taxon>Anopheles</taxon>
    </lineage>
</organism>
<proteinExistence type="predicted"/>
<evidence type="ECO:0000313" key="1">
    <source>
        <dbReference type="EMBL" id="KFB46519.1"/>
    </source>
</evidence>
<protein>
    <submittedName>
        <fullName evidence="1 2">Small G protein signaling modulator 1-like protein</fullName>
    </submittedName>
</protein>
<keyword evidence="3" id="KW-1185">Reference proteome</keyword>
<sequence length="66" mass="7489">MTIGSNQAEVRPRATVPFLYQHRDRGVSIEEENGDDTRVMGSYQQGMTLNAMWKRALEVICVEACK</sequence>
<evidence type="ECO:0000313" key="2">
    <source>
        <dbReference type="EnsemblMetazoa" id="ASIC014511-PA"/>
    </source>
</evidence>
<dbReference type="EMBL" id="KE525318">
    <property type="protein sequence ID" value="KFB46519.1"/>
    <property type="molecule type" value="Genomic_DNA"/>
</dbReference>
<evidence type="ECO:0000313" key="3">
    <source>
        <dbReference type="Proteomes" id="UP000030765"/>
    </source>
</evidence>
<dbReference type="EMBL" id="ATLV01021435">
    <property type="status" value="NOT_ANNOTATED_CDS"/>
    <property type="molecule type" value="Genomic_DNA"/>
</dbReference>
<reference evidence="2" key="2">
    <citation type="submission" date="2020-05" db="UniProtKB">
        <authorList>
            <consortium name="EnsemblMetazoa"/>
        </authorList>
    </citation>
    <scope>IDENTIFICATION</scope>
</reference>
<dbReference type="Proteomes" id="UP000030765">
    <property type="component" value="Unassembled WGS sequence"/>
</dbReference>
<name>A0A084W8H5_ANOSI</name>
<accession>A0A084W8H5</accession>